<dbReference type="InterPro" id="IPR026046">
    <property type="entry name" value="UBIAD1"/>
</dbReference>
<evidence type="ECO:0000256" key="1">
    <source>
        <dbReference type="ARBA" id="ARBA00004141"/>
    </source>
</evidence>
<keyword evidence="2 7" id="KW-0808">Transferase</keyword>
<dbReference type="GO" id="GO:0016020">
    <property type="term" value="C:membrane"/>
    <property type="evidence" value="ECO:0007669"/>
    <property type="project" value="UniProtKB-SubCell"/>
</dbReference>
<keyword evidence="3 6" id="KW-0812">Transmembrane</keyword>
<dbReference type="PIRSF" id="PIRSF005355">
    <property type="entry name" value="UBIAD1"/>
    <property type="match status" value="1"/>
</dbReference>
<dbReference type="GO" id="GO:0046428">
    <property type="term" value="F:1,4-dihydroxy-2-naphthoate polyprenyltransferase activity"/>
    <property type="evidence" value="ECO:0007669"/>
    <property type="project" value="UniProtKB-EC"/>
</dbReference>
<feature type="transmembrane region" description="Helical" evidence="6">
    <location>
        <begin position="318"/>
        <end position="338"/>
    </location>
</feature>
<feature type="transmembrane region" description="Helical" evidence="6">
    <location>
        <begin position="100"/>
        <end position="120"/>
    </location>
</feature>
<feature type="transmembrane region" description="Helical" evidence="6">
    <location>
        <begin position="224"/>
        <end position="243"/>
    </location>
</feature>
<dbReference type="Gene3D" id="1.20.120.1780">
    <property type="entry name" value="UbiA prenyltransferase"/>
    <property type="match status" value="1"/>
</dbReference>
<evidence type="ECO:0000256" key="3">
    <source>
        <dbReference type="ARBA" id="ARBA00022692"/>
    </source>
</evidence>
<feature type="transmembrane region" description="Helical" evidence="6">
    <location>
        <begin position="282"/>
        <end position="306"/>
    </location>
</feature>
<evidence type="ECO:0000256" key="4">
    <source>
        <dbReference type="ARBA" id="ARBA00022989"/>
    </source>
</evidence>
<dbReference type="GO" id="GO:0009234">
    <property type="term" value="P:menaquinone biosynthetic process"/>
    <property type="evidence" value="ECO:0007669"/>
    <property type="project" value="TreeGrafter"/>
</dbReference>
<feature type="transmembrane region" description="Helical" evidence="6">
    <location>
        <begin position="127"/>
        <end position="146"/>
    </location>
</feature>
<dbReference type="GO" id="GO:0042371">
    <property type="term" value="P:vitamin K biosynthetic process"/>
    <property type="evidence" value="ECO:0007669"/>
    <property type="project" value="TreeGrafter"/>
</dbReference>
<evidence type="ECO:0000313" key="8">
    <source>
        <dbReference type="Proteomes" id="UP000622552"/>
    </source>
</evidence>
<keyword evidence="4 6" id="KW-1133">Transmembrane helix</keyword>
<gene>
    <name evidence="7" type="ORF">IW245_003489</name>
</gene>
<evidence type="ECO:0000313" key="7">
    <source>
        <dbReference type="EMBL" id="MBG6137295.1"/>
    </source>
</evidence>
<keyword evidence="5 6" id="KW-0472">Membrane</keyword>
<evidence type="ECO:0000256" key="2">
    <source>
        <dbReference type="ARBA" id="ARBA00022679"/>
    </source>
</evidence>
<name>A0A8J7KGE9_9ACTN</name>
<feature type="transmembrane region" description="Helical" evidence="6">
    <location>
        <begin position="249"/>
        <end position="270"/>
    </location>
</feature>
<dbReference type="PANTHER" id="PTHR13929:SF0">
    <property type="entry name" value="UBIA PRENYLTRANSFERASE DOMAIN-CONTAINING PROTEIN 1"/>
    <property type="match status" value="1"/>
</dbReference>
<dbReference type="EC" id="2.5.1.-" evidence="7"/>
<dbReference type="AlphaFoldDB" id="A0A8J7KGE9"/>
<proteinExistence type="predicted"/>
<comment type="caution">
    <text evidence="7">The sequence shown here is derived from an EMBL/GenBank/DDBJ whole genome shotgun (WGS) entry which is preliminary data.</text>
</comment>
<evidence type="ECO:0000256" key="5">
    <source>
        <dbReference type="ARBA" id="ARBA00023136"/>
    </source>
</evidence>
<dbReference type="CDD" id="cd13962">
    <property type="entry name" value="PT_UbiA_UBIAD1"/>
    <property type="match status" value="1"/>
</dbReference>
<sequence length="350" mass="37220">MSDSVVTRADRVRGFVRLARLKFLLYNVLPVGLGAAVAVGAGHRLDLRWYAVAQVFAWLVHLMTHYCNEYFDLEADRANVYFTPWTGGSRALVDGLVDPVTSLGASFLLCAAAAGLVVAMPTWQARVLGATTVALAWFYTAPPLRFNYRALGEATVAVILNGLWPSVAAVLIAGAVPWTLLAILAPTALLQAVRMMVMNLGDRVSDAAVGKRTIPVIIGHDRSVAVICGAQVVAYAGLTALAMAGRVPWLVWLAMVGTAPLSVLLVRRLLRGDMREVVAARMTPVVFLASNHVSLVVGAALAGVLVDIAVRDGFGRDVAVLTGVLAAYAALFAHRLWLAARARSAQSRSA</sequence>
<comment type="subcellular location">
    <subcellularLocation>
        <location evidence="1">Membrane</location>
        <topology evidence="1">Multi-pass membrane protein</topology>
    </subcellularLocation>
</comment>
<organism evidence="7 8">
    <name type="scientific">Longispora fulva</name>
    <dbReference type="NCBI Taxonomy" id="619741"/>
    <lineage>
        <taxon>Bacteria</taxon>
        <taxon>Bacillati</taxon>
        <taxon>Actinomycetota</taxon>
        <taxon>Actinomycetes</taxon>
        <taxon>Micromonosporales</taxon>
        <taxon>Micromonosporaceae</taxon>
        <taxon>Longispora</taxon>
    </lineage>
</organism>
<feature type="transmembrane region" description="Helical" evidence="6">
    <location>
        <begin position="23"/>
        <end position="42"/>
    </location>
</feature>
<reference evidence="7" key="1">
    <citation type="submission" date="2020-11" db="EMBL/GenBank/DDBJ databases">
        <title>Sequencing the genomes of 1000 actinobacteria strains.</title>
        <authorList>
            <person name="Klenk H.-P."/>
        </authorList>
    </citation>
    <scope>NUCLEOTIDE SEQUENCE</scope>
    <source>
        <strain evidence="7">DSM 45356</strain>
    </source>
</reference>
<feature type="transmembrane region" description="Helical" evidence="6">
    <location>
        <begin position="166"/>
        <end position="190"/>
    </location>
</feature>
<dbReference type="RefSeq" id="WP_197004176.1">
    <property type="nucleotide sequence ID" value="NZ_BONS01000020.1"/>
</dbReference>
<dbReference type="PANTHER" id="PTHR13929">
    <property type="entry name" value="1,4-DIHYDROXY-2-NAPHTHOATE OCTAPRENYLTRANSFERASE"/>
    <property type="match status" value="1"/>
</dbReference>
<dbReference type="InterPro" id="IPR000537">
    <property type="entry name" value="UbiA_prenyltransferase"/>
</dbReference>
<accession>A0A8J7KGE9</accession>
<evidence type="ECO:0000256" key="6">
    <source>
        <dbReference type="SAM" id="Phobius"/>
    </source>
</evidence>
<dbReference type="Pfam" id="PF01040">
    <property type="entry name" value="UbiA"/>
    <property type="match status" value="1"/>
</dbReference>
<dbReference type="EC" id="2.5.1.74" evidence="7"/>
<dbReference type="EMBL" id="JADOUF010000001">
    <property type="protein sequence ID" value="MBG6137295.1"/>
    <property type="molecule type" value="Genomic_DNA"/>
</dbReference>
<dbReference type="Proteomes" id="UP000622552">
    <property type="component" value="Unassembled WGS sequence"/>
</dbReference>
<keyword evidence="8" id="KW-1185">Reference proteome</keyword>
<protein>
    <submittedName>
        <fullName evidence="7">1,4-dihydroxy-2-naphthoate octaprenyltransferase</fullName>
        <ecNumber evidence="7">2.5.1.-</ecNumber>
        <ecNumber evidence="7">2.5.1.74</ecNumber>
    </submittedName>
</protein>